<protein>
    <submittedName>
        <fullName evidence="2">Uncharacterized protein</fullName>
    </submittedName>
</protein>
<dbReference type="Proteomes" id="UP000799423">
    <property type="component" value="Unassembled WGS sequence"/>
</dbReference>
<evidence type="ECO:0000256" key="1">
    <source>
        <dbReference type="SAM" id="MobiDB-lite"/>
    </source>
</evidence>
<accession>A0A6A7BCR2</accession>
<keyword evidence="3" id="KW-1185">Reference proteome</keyword>
<gene>
    <name evidence="2" type="ORF">T440DRAFT_317932</name>
</gene>
<proteinExistence type="predicted"/>
<feature type="region of interest" description="Disordered" evidence="1">
    <location>
        <begin position="29"/>
        <end position="50"/>
    </location>
</feature>
<sequence length="192" mass="19445">MAALCRAAGALGVGVGVCVGMDDARLRRAGKGEGSQGGSGRSRAQGRGGCEDVERGGVGGGLQVYSSQNGGDRGGGGQRFAGGPMCVEKGSRVVEGGCTLRGASLGAWQLVRRAAGGFWPGGLSKSGGRAQRVLQGARALIGGRRACSRLFEGNMAAERAGQRLINQRRPPKPPSALPGQLCLPTVYTPSPQ</sequence>
<organism evidence="2 3">
    <name type="scientific">Plenodomus tracheiphilus IPT5</name>
    <dbReference type="NCBI Taxonomy" id="1408161"/>
    <lineage>
        <taxon>Eukaryota</taxon>
        <taxon>Fungi</taxon>
        <taxon>Dikarya</taxon>
        <taxon>Ascomycota</taxon>
        <taxon>Pezizomycotina</taxon>
        <taxon>Dothideomycetes</taxon>
        <taxon>Pleosporomycetidae</taxon>
        <taxon>Pleosporales</taxon>
        <taxon>Pleosporineae</taxon>
        <taxon>Leptosphaeriaceae</taxon>
        <taxon>Plenodomus</taxon>
    </lineage>
</organism>
<evidence type="ECO:0000313" key="3">
    <source>
        <dbReference type="Proteomes" id="UP000799423"/>
    </source>
</evidence>
<dbReference type="EMBL" id="MU006296">
    <property type="protein sequence ID" value="KAF2853052.1"/>
    <property type="molecule type" value="Genomic_DNA"/>
</dbReference>
<evidence type="ECO:0000313" key="2">
    <source>
        <dbReference type="EMBL" id="KAF2853052.1"/>
    </source>
</evidence>
<dbReference type="AlphaFoldDB" id="A0A6A7BCR2"/>
<name>A0A6A7BCR2_9PLEO</name>
<feature type="region of interest" description="Disordered" evidence="1">
    <location>
        <begin position="161"/>
        <end position="192"/>
    </location>
</feature>
<reference evidence="2" key="1">
    <citation type="submission" date="2020-01" db="EMBL/GenBank/DDBJ databases">
        <authorList>
            <consortium name="DOE Joint Genome Institute"/>
            <person name="Haridas S."/>
            <person name="Albert R."/>
            <person name="Binder M."/>
            <person name="Bloem J."/>
            <person name="Labutti K."/>
            <person name="Salamov A."/>
            <person name="Andreopoulos B."/>
            <person name="Baker S.E."/>
            <person name="Barry K."/>
            <person name="Bills G."/>
            <person name="Bluhm B.H."/>
            <person name="Cannon C."/>
            <person name="Castanera R."/>
            <person name="Culley D.E."/>
            <person name="Daum C."/>
            <person name="Ezra D."/>
            <person name="Gonzalez J.B."/>
            <person name="Henrissat B."/>
            <person name="Kuo A."/>
            <person name="Liang C."/>
            <person name="Lipzen A."/>
            <person name="Lutzoni F."/>
            <person name="Magnuson J."/>
            <person name="Mondo S."/>
            <person name="Nolan M."/>
            <person name="Ohm R."/>
            <person name="Pangilinan J."/>
            <person name="Park H.-J."/>
            <person name="Ramirez L."/>
            <person name="Alfaro M."/>
            <person name="Sun H."/>
            <person name="Tritt A."/>
            <person name="Yoshinaga Y."/>
            <person name="Zwiers L.-H."/>
            <person name="Turgeon B.G."/>
            <person name="Goodwin S.B."/>
            <person name="Spatafora J.W."/>
            <person name="Crous P.W."/>
            <person name="Grigoriev I.V."/>
        </authorList>
    </citation>
    <scope>NUCLEOTIDE SEQUENCE</scope>
    <source>
        <strain evidence="2">IPT5</strain>
    </source>
</reference>